<evidence type="ECO:0000256" key="2">
    <source>
        <dbReference type="RuleBase" id="RU003971"/>
    </source>
</evidence>
<comment type="similarity">
    <text evidence="1 2">Belongs to the peptidase C14A family.</text>
</comment>
<dbReference type="GO" id="GO:0043525">
    <property type="term" value="P:positive regulation of neuron apoptotic process"/>
    <property type="evidence" value="ECO:0007669"/>
    <property type="project" value="TreeGrafter"/>
</dbReference>
<keyword evidence="7" id="KW-1185">Reference proteome</keyword>
<dbReference type="SMART" id="SM00115">
    <property type="entry name" value="CASc"/>
    <property type="match status" value="1"/>
</dbReference>
<organism evidence="6 7">
    <name type="scientific">Mytilus galloprovincialis</name>
    <name type="common">Mediterranean mussel</name>
    <dbReference type="NCBI Taxonomy" id="29158"/>
    <lineage>
        <taxon>Eukaryota</taxon>
        <taxon>Metazoa</taxon>
        <taxon>Spiralia</taxon>
        <taxon>Lophotrochozoa</taxon>
        <taxon>Mollusca</taxon>
        <taxon>Bivalvia</taxon>
        <taxon>Autobranchia</taxon>
        <taxon>Pteriomorphia</taxon>
        <taxon>Mytilida</taxon>
        <taxon>Mytiloidea</taxon>
        <taxon>Mytilidae</taxon>
        <taxon>Mytilinae</taxon>
        <taxon>Mytilus</taxon>
    </lineage>
</organism>
<gene>
    <name evidence="6" type="ORF">MGAL_10B058895</name>
</gene>
<dbReference type="Proteomes" id="UP000596742">
    <property type="component" value="Unassembled WGS sequence"/>
</dbReference>
<dbReference type="Pfam" id="PF00656">
    <property type="entry name" value="Peptidase_C14"/>
    <property type="match status" value="1"/>
</dbReference>
<dbReference type="EMBL" id="UYJE01007165">
    <property type="protein sequence ID" value="VDI52352.1"/>
    <property type="molecule type" value="Genomic_DNA"/>
</dbReference>
<dbReference type="PROSITE" id="PS50208">
    <property type="entry name" value="CASPASE_P20"/>
    <property type="match status" value="1"/>
</dbReference>
<dbReference type="SUPFAM" id="SSF52129">
    <property type="entry name" value="Caspase-like"/>
    <property type="match status" value="1"/>
</dbReference>
<dbReference type="GO" id="GO:0005737">
    <property type="term" value="C:cytoplasm"/>
    <property type="evidence" value="ECO:0007669"/>
    <property type="project" value="TreeGrafter"/>
</dbReference>
<dbReference type="PANTHER" id="PTHR10454:SF210">
    <property type="entry name" value="CASPASE-2"/>
    <property type="match status" value="1"/>
</dbReference>
<evidence type="ECO:0000256" key="3">
    <source>
        <dbReference type="SAM" id="MobiDB-lite"/>
    </source>
</evidence>
<dbReference type="InterPro" id="IPR002138">
    <property type="entry name" value="Pept_C14_p10"/>
</dbReference>
<dbReference type="OrthoDB" id="6061720at2759"/>
<dbReference type="InterPro" id="IPR029030">
    <property type="entry name" value="Caspase-like_dom_sf"/>
</dbReference>
<evidence type="ECO:0000313" key="6">
    <source>
        <dbReference type="EMBL" id="VDI52352.1"/>
    </source>
</evidence>
<dbReference type="InterPro" id="IPR015917">
    <property type="entry name" value="Pept_C14A"/>
</dbReference>
<feature type="domain" description="Caspase family p10" evidence="4">
    <location>
        <begin position="268"/>
        <end position="314"/>
    </location>
</feature>
<dbReference type="Gene3D" id="3.40.50.1460">
    <property type="match status" value="1"/>
</dbReference>
<dbReference type="GO" id="GO:0006915">
    <property type="term" value="P:apoptotic process"/>
    <property type="evidence" value="ECO:0007669"/>
    <property type="project" value="TreeGrafter"/>
</dbReference>
<comment type="caution">
    <text evidence="6">The sequence shown here is derived from an EMBL/GenBank/DDBJ whole genome shotgun (WGS) entry which is preliminary data.</text>
</comment>
<evidence type="ECO:0000256" key="1">
    <source>
        <dbReference type="ARBA" id="ARBA00010134"/>
    </source>
</evidence>
<dbReference type="GO" id="GO:0006508">
    <property type="term" value="P:proteolysis"/>
    <property type="evidence" value="ECO:0007669"/>
    <property type="project" value="InterPro"/>
</dbReference>
<dbReference type="PANTHER" id="PTHR10454">
    <property type="entry name" value="CASPASE"/>
    <property type="match status" value="1"/>
</dbReference>
<accession>A0A8B6FPH4</accession>
<dbReference type="PRINTS" id="PR00376">
    <property type="entry name" value="IL1BCENZYME"/>
</dbReference>
<dbReference type="InterPro" id="IPR001309">
    <property type="entry name" value="Pept_C14_p20"/>
</dbReference>
<dbReference type="AlphaFoldDB" id="A0A8B6FPH4"/>
<reference evidence="6" key="1">
    <citation type="submission" date="2018-11" db="EMBL/GenBank/DDBJ databases">
        <authorList>
            <person name="Alioto T."/>
            <person name="Alioto T."/>
        </authorList>
    </citation>
    <scope>NUCLEOTIDE SEQUENCE</scope>
</reference>
<evidence type="ECO:0000259" key="4">
    <source>
        <dbReference type="PROSITE" id="PS50207"/>
    </source>
</evidence>
<name>A0A8B6FPH4_MYTGA</name>
<protein>
    <submittedName>
        <fullName evidence="6">Uncharacterized protein</fullName>
    </submittedName>
</protein>
<dbReference type="InterPro" id="IPR011600">
    <property type="entry name" value="Pept_C14_caspase"/>
</dbReference>
<sequence>MAASNKTTKGQGKEDGKLKKDKKYIVQGLNGGPQEDETPQKITKGKSGKTESIELKLGTTELPLADAQLVLDQYKKLKTDDRFVNTSGFLTELFRKLQPLEKGHSTRLEVDMIVRQFQDYSEGFKYKMDGKPRGYALIISNGTFYQIPGDPLSRELPKRPGADTDAENLETVLTGLGFRVVRKDNLKKWEMEHEIKTIARADHKAFDCFLLILSSHGNIGKLYGSDGQQILMSQQLKLFKQEACKDLKGKPKLCFFQACPVGEEDVGYSSLPGSVSYRSELSSSFYLNSLYKNLKDKGEAYDLVTILEDVNRELTAKKAKYRAGDVNAVSTFVSCLRGPIFFQ</sequence>
<evidence type="ECO:0000259" key="5">
    <source>
        <dbReference type="PROSITE" id="PS50208"/>
    </source>
</evidence>
<evidence type="ECO:0000313" key="7">
    <source>
        <dbReference type="Proteomes" id="UP000596742"/>
    </source>
</evidence>
<dbReference type="PROSITE" id="PS50207">
    <property type="entry name" value="CASPASE_P10"/>
    <property type="match status" value="1"/>
</dbReference>
<proteinExistence type="inferred from homology"/>
<dbReference type="GO" id="GO:0004197">
    <property type="term" value="F:cysteine-type endopeptidase activity"/>
    <property type="evidence" value="ECO:0007669"/>
    <property type="project" value="InterPro"/>
</dbReference>
<feature type="domain" description="Caspase family p20" evidence="5">
    <location>
        <begin position="132"/>
        <end position="259"/>
    </location>
</feature>
<feature type="region of interest" description="Disordered" evidence="3">
    <location>
        <begin position="1"/>
        <end position="49"/>
    </location>
</feature>
<dbReference type="InterPro" id="IPR002398">
    <property type="entry name" value="Pept_C14"/>
</dbReference>